<protein>
    <submittedName>
        <fullName evidence="1">Uncharacterized protein</fullName>
    </submittedName>
</protein>
<name>A0A5J4V5Z6_9EUKA</name>
<reference evidence="1 2" key="1">
    <citation type="submission" date="2019-03" db="EMBL/GenBank/DDBJ databases">
        <title>Single cell metagenomics reveals metabolic interactions within the superorganism composed of flagellate Streblomastix strix and complex community of Bacteroidetes bacteria on its surface.</title>
        <authorList>
            <person name="Treitli S.C."/>
            <person name="Kolisko M."/>
            <person name="Husnik F."/>
            <person name="Keeling P."/>
            <person name="Hampl V."/>
        </authorList>
    </citation>
    <scope>NUCLEOTIDE SEQUENCE [LARGE SCALE GENOMIC DNA]</scope>
    <source>
        <strain evidence="1">ST1C</strain>
    </source>
</reference>
<accession>A0A5J4V5Z6</accession>
<comment type="caution">
    <text evidence="1">The sequence shown here is derived from an EMBL/GenBank/DDBJ whole genome shotgun (WGS) entry which is preliminary data.</text>
</comment>
<evidence type="ECO:0000313" key="2">
    <source>
        <dbReference type="Proteomes" id="UP000324800"/>
    </source>
</evidence>
<proteinExistence type="predicted"/>
<evidence type="ECO:0000313" key="1">
    <source>
        <dbReference type="EMBL" id="KAA6378148.1"/>
    </source>
</evidence>
<dbReference type="EMBL" id="SNRW01009342">
    <property type="protein sequence ID" value="KAA6378148.1"/>
    <property type="molecule type" value="Genomic_DNA"/>
</dbReference>
<sequence>MKMPFESLFERLFANITIAIETLESLNFDWKPIWNAIWEAVVKYACESKILLLMRFTQTDENIAYEAQNMERQLTRLANSNNYIMKYAEFVSNMRITPSKEEQNVLINHADDVKIGGKMLLEWFIIYQTEAQKYNAPLK</sequence>
<organism evidence="1 2">
    <name type="scientific">Streblomastix strix</name>
    <dbReference type="NCBI Taxonomy" id="222440"/>
    <lineage>
        <taxon>Eukaryota</taxon>
        <taxon>Metamonada</taxon>
        <taxon>Preaxostyla</taxon>
        <taxon>Oxymonadida</taxon>
        <taxon>Streblomastigidae</taxon>
        <taxon>Streblomastix</taxon>
    </lineage>
</organism>
<gene>
    <name evidence="1" type="ORF">EZS28_026325</name>
</gene>
<dbReference type="AlphaFoldDB" id="A0A5J4V5Z6"/>
<dbReference type="Proteomes" id="UP000324800">
    <property type="component" value="Unassembled WGS sequence"/>
</dbReference>